<protein>
    <submittedName>
        <fullName evidence="5">Putative enzymatic polyprotein</fullName>
    </submittedName>
</protein>
<dbReference type="PANTHER" id="PTHR33064:SF37">
    <property type="entry name" value="RIBONUCLEASE H"/>
    <property type="match status" value="1"/>
</dbReference>
<evidence type="ECO:0000256" key="1">
    <source>
        <dbReference type="ARBA" id="ARBA00022801"/>
    </source>
</evidence>
<dbReference type="Pfam" id="PF00077">
    <property type="entry name" value="RVP"/>
    <property type="match status" value="1"/>
</dbReference>
<dbReference type="SUPFAM" id="SSF56672">
    <property type="entry name" value="DNA/RNA polymerases"/>
    <property type="match status" value="1"/>
</dbReference>
<dbReference type="Gene3D" id="3.10.10.10">
    <property type="entry name" value="HIV Type 1 Reverse Transcriptase, subunit A, domain 1"/>
    <property type="match status" value="1"/>
</dbReference>
<evidence type="ECO:0000256" key="2">
    <source>
        <dbReference type="SAM" id="Coils"/>
    </source>
</evidence>
<proteinExistence type="predicted"/>
<gene>
    <name evidence="5" type="primary">ORF_13</name>
    <name evidence="5" type="ORF">CK203_059566</name>
</gene>
<dbReference type="InterPro" id="IPR043502">
    <property type="entry name" value="DNA/RNA_pol_sf"/>
</dbReference>
<dbReference type="GO" id="GO:0016787">
    <property type="term" value="F:hydrolase activity"/>
    <property type="evidence" value="ECO:0007669"/>
    <property type="project" value="UniProtKB-KW"/>
</dbReference>
<keyword evidence="2" id="KW-0175">Coiled coil</keyword>
<dbReference type="PANTHER" id="PTHR33064">
    <property type="entry name" value="POL PROTEIN"/>
    <property type="match status" value="1"/>
</dbReference>
<dbReference type="InterPro" id="IPR018061">
    <property type="entry name" value="Retropepsins"/>
</dbReference>
<evidence type="ECO:0000313" key="6">
    <source>
        <dbReference type="Proteomes" id="UP000288805"/>
    </source>
</evidence>
<feature type="coiled-coil region" evidence="2">
    <location>
        <begin position="292"/>
        <end position="319"/>
    </location>
</feature>
<accession>A0A438GAG6</accession>
<feature type="domain" description="DUF7588" evidence="4">
    <location>
        <begin position="16"/>
        <end position="80"/>
    </location>
</feature>
<sequence>MINTVSLSDEEFEINKDLLRKDFYSEVNKERKEWFFSTVPKDIRTLYQEEFYEYLRQEKKNIKFWIWFEQFKKEEYSDYPYKRINNTSTKAKIWKTIDNIVIESIHPPEAKIEKNVNGTIVKASPFKTKPEDKGTASAVDIRRIMEQNNYTNMFLKTIGDQLNRFEEIIETQDHIKNSFVKNDKKPLFKPFECSKKFQENPHIDQAFIDRIGQKVKDHLVIPETPQPFVILETPLPSYRRINLVKRNISFETKVNGLIKIANGPSNQRVFRIKNHCDSQSKTINILSQEQKLVPYTLTIKDLQEEIKQYKKEIKDLRQPASLEFLTLHDQINRVGIYHSNPNQENLEEVLESSQVNNEEINAYLNTISRVIFQRWEVSLTIVIKNKFVIDIIVLIDSGATLNCLQEGLVPTQLYEKTRQTLFGVNGKKLTIKYKLSDAHICNQGICIKQTFILVKDLKEKALLGVPFLSSIFSMWVDDQGIRTKLLDKEILFEFANPPGERSINTLKEQVIKAKENHVNLLKQEIAMVRIEDQLKVKKTQDAIERFKNKIIGEVYSNIPNAFWHRKQHEVELPYEPDSSEKNIPTKARPIQMNKDLLCSKQAELERGTPRLVINYKPLNDVLRWIRYPIPNKKDLLQRLVKSKVFSKFDMKSGFWQIQIAERIGLKQHLWFPLDIMNGTDDASNIGYGGILKQRIDNQEKLVRIHKIMTPKKEKQPLRPIKKSTASMKSHLALSEKFMPLYYEHFDVARSSNDPIPLATLKHPSSPNKDKGNISDSLPFVEDSFPTNPSSIDTNPLSVYKSLCDLQDRCRVLERKLDLVDFPKTHPDALKNQALFSPLGNGENKQFTPLVNVKKLSEEEWSFLNLRMYFHKKQIFYSLKEDDVRLLIYEKAKALAKEKQVFISAYLQDLHIYLSTILGLRVPGLKLVKDMEFDNSKICRSLSEHLLHQQDNKQFCNCNRNFTINRVCIDLRYYQPISLAFKNEVLTLTPELLLDYGLVHQRVCSDPSQASNFERKINLGLIQGFKMNKKFADTIIINKALEWISNSSLLPAQHYVPLHYQNMRPTLLSCPLEQPNICVEPLINQIKHWKARIISRDFEAYPKNMGYLISADSLHQIFCSKRIDPLPSKSIVEDTQLLMEHRSYYILP</sequence>
<dbReference type="Pfam" id="PF24496">
    <property type="entry name" value="DUF7588"/>
    <property type="match status" value="1"/>
</dbReference>
<feature type="coiled-coil region" evidence="2">
    <location>
        <begin position="503"/>
        <end position="531"/>
    </location>
</feature>
<evidence type="ECO:0000313" key="5">
    <source>
        <dbReference type="EMBL" id="RVW69161.1"/>
    </source>
</evidence>
<feature type="domain" description="Retropepsins" evidence="3">
    <location>
        <begin position="379"/>
        <end position="470"/>
    </location>
</feature>
<dbReference type="InterPro" id="IPR021109">
    <property type="entry name" value="Peptidase_aspartic_dom_sf"/>
</dbReference>
<dbReference type="AlphaFoldDB" id="A0A438GAG6"/>
<evidence type="ECO:0000259" key="4">
    <source>
        <dbReference type="Pfam" id="PF24496"/>
    </source>
</evidence>
<dbReference type="Gene3D" id="3.30.70.270">
    <property type="match status" value="1"/>
</dbReference>
<comment type="caution">
    <text evidence="5">The sequence shown here is derived from an EMBL/GenBank/DDBJ whole genome shotgun (WGS) entry which is preliminary data.</text>
</comment>
<dbReference type="InterPro" id="IPR043128">
    <property type="entry name" value="Rev_trsase/Diguanyl_cyclase"/>
</dbReference>
<reference evidence="5 6" key="1">
    <citation type="journal article" date="2018" name="PLoS Genet.">
        <title>Population sequencing reveals clonal diversity and ancestral inbreeding in the grapevine cultivar Chardonnay.</title>
        <authorList>
            <person name="Roach M.J."/>
            <person name="Johnson D.L."/>
            <person name="Bohlmann J."/>
            <person name="van Vuuren H.J."/>
            <person name="Jones S.J."/>
            <person name="Pretorius I.S."/>
            <person name="Schmidt S.A."/>
            <person name="Borneman A.R."/>
        </authorList>
    </citation>
    <scope>NUCLEOTIDE SEQUENCE [LARGE SCALE GENOMIC DNA]</scope>
    <source>
        <strain evidence="6">cv. Chardonnay</strain>
        <tissue evidence="5">Leaf</tissue>
    </source>
</reference>
<dbReference type="Proteomes" id="UP000288805">
    <property type="component" value="Unassembled WGS sequence"/>
</dbReference>
<evidence type="ECO:0000259" key="3">
    <source>
        <dbReference type="Pfam" id="PF00077"/>
    </source>
</evidence>
<organism evidence="5 6">
    <name type="scientific">Vitis vinifera</name>
    <name type="common">Grape</name>
    <dbReference type="NCBI Taxonomy" id="29760"/>
    <lineage>
        <taxon>Eukaryota</taxon>
        <taxon>Viridiplantae</taxon>
        <taxon>Streptophyta</taxon>
        <taxon>Embryophyta</taxon>
        <taxon>Tracheophyta</taxon>
        <taxon>Spermatophyta</taxon>
        <taxon>Magnoliopsida</taxon>
        <taxon>eudicotyledons</taxon>
        <taxon>Gunneridae</taxon>
        <taxon>Pentapetalae</taxon>
        <taxon>rosids</taxon>
        <taxon>Vitales</taxon>
        <taxon>Vitaceae</taxon>
        <taxon>Viteae</taxon>
        <taxon>Vitis</taxon>
    </lineage>
</organism>
<dbReference type="EMBL" id="QGNW01000505">
    <property type="protein sequence ID" value="RVW69161.1"/>
    <property type="molecule type" value="Genomic_DNA"/>
</dbReference>
<dbReference type="SUPFAM" id="SSF50630">
    <property type="entry name" value="Acid proteases"/>
    <property type="match status" value="1"/>
</dbReference>
<dbReference type="InterPro" id="IPR051320">
    <property type="entry name" value="Viral_Replic_Matur_Polypro"/>
</dbReference>
<dbReference type="InterPro" id="IPR056010">
    <property type="entry name" value="DUF7588"/>
</dbReference>
<dbReference type="CDD" id="cd00303">
    <property type="entry name" value="retropepsin_like"/>
    <property type="match status" value="1"/>
</dbReference>
<dbReference type="Gene3D" id="2.40.70.10">
    <property type="entry name" value="Acid Proteases"/>
    <property type="match status" value="1"/>
</dbReference>
<name>A0A438GAG6_VITVI</name>
<keyword evidence="1" id="KW-0378">Hydrolase</keyword>